<evidence type="ECO:0000256" key="1">
    <source>
        <dbReference type="SAM" id="MobiDB-lite"/>
    </source>
</evidence>
<proteinExistence type="predicted"/>
<evidence type="ECO:0000313" key="2">
    <source>
        <dbReference type="EMBL" id="GGB66369.1"/>
    </source>
</evidence>
<dbReference type="RefSeq" id="WP_188740056.1">
    <property type="nucleotide sequence ID" value="NZ_BMII01000024.1"/>
</dbReference>
<dbReference type="Proteomes" id="UP000617555">
    <property type="component" value="Unassembled WGS sequence"/>
</dbReference>
<gene>
    <name evidence="2" type="ORF">GCM10011607_28780</name>
</gene>
<organism evidence="2 3">
    <name type="scientific">Shewanella inventionis</name>
    <dbReference type="NCBI Taxonomy" id="1738770"/>
    <lineage>
        <taxon>Bacteria</taxon>
        <taxon>Pseudomonadati</taxon>
        <taxon>Pseudomonadota</taxon>
        <taxon>Gammaproteobacteria</taxon>
        <taxon>Alteromonadales</taxon>
        <taxon>Shewanellaceae</taxon>
        <taxon>Shewanella</taxon>
    </lineage>
</organism>
<keyword evidence="3" id="KW-1185">Reference proteome</keyword>
<comment type="caution">
    <text evidence="2">The sequence shown here is derived from an EMBL/GenBank/DDBJ whole genome shotgun (WGS) entry which is preliminary data.</text>
</comment>
<evidence type="ECO:0000313" key="3">
    <source>
        <dbReference type="Proteomes" id="UP000617555"/>
    </source>
</evidence>
<feature type="region of interest" description="Disordered" evidence="1">
    <location>
        <begin position="81"/>
        <end position="104"/>
    </location>
</feature>
<protein>
    <submittedName>
        <fullName evidence="2">Uncharacterized protein</fullName>
    </submittedName>
</protein>
<sequence>MTIEHAELLKLWLVHQKRLTKLLDVQRNLESLMAHYKLECIQKSNKSISTLSLINDAVTEMEDLLAQDFTMDEITLTQATLTDDTPSQHQQQAEQMQQRTMNSKPASLEEKLAMLNAGGVTDVRSKVTHNHFGKQNGSTNPPDDLSNAIRSSF</sequence>
<accession>A0ABQ1JHU1</accession>
<feature type="region of interest" description="Disordered" evidence="1">
    <location>
        <begin position="130"/>
        <end position="153"/>
    </location>
</feature>
<reference evidence="3" key="1">
    <citation type="journal article" date="2019" name="Int. J. Syst. Evol. Microbiol.">
        <title>The Global Catalogue of Microorganisms (GCM) 10K type strain sequencing project: providing services to taxonomists for standard genome sequencing and annotation.</title>
        <authorList>
            <consortium name="The Broad Institute Genomics Platform"/>
            <consortium name="The Broad Institute Genome Sequencing Center for Infectious Disease"/>
            <person name="Wu L."/>
            <person name="Ma J."/>
        </authorList>
    </citation>
    <scope>NUCLEOTIDE SEQUENCE [LARGE SCALE GENOMIC DNA]</scope>
    <source>
        <strain evidence="3">CGMCC 1.15339</strain>
    </source>
</reference>
<dbReference type="EMBL" id="BMII01000024">
    <property type="protein sequence ID" value="GGB66369.1"/>
    <property type="molecule type" value="Genomic_DNA"/>
</dbReference>
<name>A0ABQ1JHU1_9GAMM</name>
<feature type="compositionally biased region" description="Low complexity" evidence="1">
    <location>
        <begin position="88"/>
        <end position="98"/>
    </location>
</feature>